<dbReference type="AlphaFoldDB" id="A0A8S3BIE7"/>
<protein>
    <submittedName>
        <fullName evidence="1">Uncharacterized protein</fullName>
    </submittedName>
</protein>
<name>A0A8S3BIE7_9BILA</name>
<comment type="caution">
    <text evidence="1">The sequence shown here is derived from an EMBL/GenBank/DDBJ whole genome shotgun (WGS) entry which is preliminary data.</text>
</comment>
<accession>A0A8S3BIE7</accession>
<feature type="non-terminal residue" evidence="1">
    <location>
        <position position="1"/>
    </location>
</feature>
<organism evidence="1 2">
    <name type="scientific">Rotaria magnacalcarata</name>
    <dbReference type="NCBI Taxonomy" id="392030"/>
    <lineage>
        <taxon>Eukaryota</taxon>
        <taxon>Metazoa</taxon>
        <taxon>Spiralia</taxon>
        <taxon>Gnathifera</taxon>
        <taxon>Rotifera</taxon>
        <taxon>Eurotatoria</taxon>
        <taxon>Bdelloidea</taxon>
        <taxon>Philodinida</taxon>
        <taxon>Philodinidae</taxon>
        <taxon>Rotaria</taxon>
    </lineage>
</organism>
<proteinExistence type="predicted"/>
<reference evidence="1" key="1">
    <citation type="submission" date="2021-02" db="EMBL/GenBank/DDBJ databases">
        <authorList>
            <person name="Nowell W R."/>
        </authorList>
    </citation>
    <scope>NUCLEOTIDE SEQUENCE</scope>
</reference>
<evidence type="ECO:0000313" key="2">
    <source>
        <dbReference type="Proteomes" id="UP000676336"/>
    </source>
</evidence>
<gene>
    <name evidence="1" type="ORF">SMN809_LOCUS48632</name>
</gene>
<dbReference type="EMBL" id="CAJOBI010156698">
    <property type="protein sequence ID" value="CAF4834177.1"/>
    <property type="molecule type" value="Genomic_DNA"/>
</dbReference>
<evidence type="ECO:0000313" key="1">
    <source>
        <dbReference type="EMBL" id="CAF4834177.1"/>
    </source>
</evidence>
<sequence length="21" mass="2418">MIRSSQSDMRIRAFGCLADLF</sequence>
<dbReference type="Proteomes" id="UP000676336">
    <property type="component" value="Unassembled WGS sequence"/>
</dbReference>